<feature type="repeat" description="ANK" evidence="3">
    <location>
        <begin position="52"/>
        <end position="77"/>
    </location>
</feature>
<proteinExistence type="predicted"/>
<dbReference type="SUPFAM" id="SSF48403">
    <property type="entry name" value="Ankyrin repeat"/>
    <property type="match status" value="1"/>
</dbReference>
<evidence type="ECO:0000256" key="3">
    <source>
        <dbReference type="PROSITE-ProRule" id="PRU00023"/>
    </source>
</evidence>
<evidence type="ECO:0000256" key="1">
    <source>
        <dbReference type="ARBA" id="ARBA00022737"/>
    </source>
</evidence>
<feature type="repeat" description="ANK" evidence="3">
    <location>
        <begin position="234"/>
        <end position="268"/>
    </location>
</feature>
<dbReference type="InterPro" id="IPR002110">
    <property type="entry name" value="Ankyrin_rpt"/>
</dbReference>
<dbReference type="PROSITE" id="PS50297">
    <property type="entry name" value="ANK_REP_REGION"/>
    <property type="match status" value="1"/>
</dbReference>
<dbReference type="Pfam" id="PF00023">
    <property type="entry name" value="Ank"/>
    <property type="match status" value="1"/>
</dbReference>
<dbReference type="PROSITE" id="PS50088">
    <property type="entry name" value="ANK_REPEAT"/>
    <property type="match status" value="3"/>
</dbReference>
<name>A0A3B6VIU8_BRAPL</name>
<evidence type="ECO:0000313" key="5">
    <source>
        <dbReference type="Proteomes" id="UP000010793"/>
    </source>
</evidence>
<reference evidence="4 5" key="1">
    <citation type="journal article" date="2013" name="Genome Announc.">
        <title>Complete Genome Sequence of the Porcine Strain Brachyspira pilosicoli P43/6/78(T.).</title>
        <authorList>
            <person name="Lin C."/>
            <person name="den Bakker H.C."/>
            <person name="Suzuki H."/>
            <person name="Lefebure T."/>
            <person name="Ponnala L."/>
            <person name="Sun Q."/>
            <person name="Stanhope M.J."/>
            <person name="Wiedmann M."/>
            <person name="Duhamel G.E."/>
        </authorList>
    </citation>
    <scope>NUCLEOTIDE SEQUENCE [LARGE SCALE GENOMIC DNA]</scope>
    <source>
        <strain evidence="4 5">P43/6/78</strain>
    </source>
</reference>
<dbReference type="KEGG" id="bpip:BPP43_02785"/>
<protein>
    <submittedName>
        <fullName evidence="4">Ankyrin repeat-containing protein</fullName>
    </submittedName>
</protein>
<evidence type="ECO:0000313" key="4">
    <source>
        <dbReference type="EMBL" id="AGA65871.1"/>
    </source>
</evidence>
<dbReference type="RefSeq" id="WP_015274077.1">
    <property type="nucleotide sequence ID" value="NC_019908.1"/>
</dbReference>
<gene>
    <name evidence="4" type="ORF">BPP43_02785</name>
</gene>
<dbReference type="Proteomes" id="UP000010793">
    <property type="component" value="Chromosome"/>
</dbReference>
<accession>A0A3B6VIU8</accession>
<feature type="repeat" description="ANK" evidence="3">
    <location>
        <begin position="133"/>
        <end position="165"/>
    </location>
</feature>
<sequence>MKKVIVLILINVSILFSQVSNDLMQSIYDNNIEEVKNIVRDGYNLDIFDSKYNMTPLMYAAKNGNIEIVRELLNFGAKDIDMAFYISCMEGYWDIAKELNNAGASNYNIAVSYAAFGGKLDIVKELINMGAKDINSALVSACEGGDIDTINYLIEMGANVNAETLLFVYRNYEGAIRKSPLSASKDLNITKRLIEAGATNLNDALIYNAKNNNTNMVFNLIELGADINSYETNNGKSVLMYSIEREDANLDNIKKLIELGADVQARDRNGNSVLIRSVMYQYEKKVEEYNKTIYKTFGTDINIIEELLKAGANPTDRNNYDNTAYRLAARKKRKDVIELFDSYIEKKQ</sequence>
<keyword evidence="1" id="KW-0677">Repeat</keyword>
<keyword evidence="2 3" id="KW-0040">ANK repeat</keyword>
<dbReference type="Pfam" id="PF12796">
    <property type="entry name" value="Ank_2"/>
    <property type="match status" value="2"/>
</dbReference>
<dbReference type="PRINTS" id="PR01415">
    <property type="entry name" value="ANKYRIN"/>
</dbReference>
<organism evidence="4 5">
    <name type="scientific">Brachyspira pilosicoli P43/6/78</name>
    <dbReference type="NCBI Taxonomy" id="1042417"/>
    <lineage>
        <taxon>Bacteria</taxon>
        <taxon>Pseudomonadati</taxon>
        <taxon>Spirochaetota</taxon>
        <taxon>Spirochaetia</taxon>
        <taxon>Brachyspirales</taxon>
        <taxon>Brachyspiraceae</taxon>
        <taxon>Brachyspira</taxon>
    </lineage>
</organism>
<dbReference type="InterPro" id="IPR051165">
    <property type="entry name" value="Multifunctional_ANK_Repeat"/>
</dbReference>
<dbReference type="PANTHER" id="PTHR24123">
    <property type="entry name" value="ANKYRIN REPEAT-CONTAINING"/>
    <property type="match status" value="1"/>
</dbReference>
<dbReference type="InterPro" id="IPR036770">
    <property type="entry name" value="Ankyrin_rpt-contain_sf"/>
</dbReference>
<dbReference type="SMART" id="SM00248">
    <property type="entry name" value="ANK"/>
    <property type="match status" value="7"/>
</dbReference>
<dbReference type="Gene3D" id="1.25.40.20">
    <property type="entry name" value="Ankyrin repeat-containing domain"/>
    <property type="match status" value="2"/>
</dbReference>
<evidence type="ECO:0000256" key="2">
    <source>
        <dbReference type="ARBA" id="ARBA00023043"/>
    </source>
</evidence>
<keyword evidence="5" id="KW-1185">Reference proteome</keyword>
<dbReference type="AlphaFoldDB" id="A0A3B6VIU8"/>
<dbReference type="EMBL" id="CP002873">
    <property type="protein sequence ID" value="AGA65871.1"/>
    <property type="molecule type" value="Genomic_DNA"/>
</dbReference>
<dbReference type="PANTHER" id="PTHR24123:SF33">
    <property type="entry name" value="PROTEIN HOS4"/>
    <property type="match status" value="1"/>
</dbReference>